<evidence type="ECO:0008006" key="2">
    <source>
        <dbReference type="Google" id="ProtNLM"/>
    </source>
</evidence>
<organism evidence="1">
    <name type="scientific">Siphoviridae sp. ctjbm8</name>
    <dbReference type="NCBI Taxonomy" id="2825634"/>
    <lineage>
        <taxon>Viruses</taxon>
        <taxon>Duplodnaviria</taxon>
        <taxon>Heunggongvirae</taxon>
        <taxon>Uroviricota</taxon>
        <taxon>Caudoviricetes</taxon>
    </lineage>
</organism>
<dbReference type="InterPro" id="IPR024524">
    <property type="entry name" value="DUF3800"/>
</dbReference>
<dbReference type="Pfam" id="PF12686">
    <property type="entry name" value="DUF3800"/>
    <property type="match status" value="1"/>
</dbReference>
<name>A0A8S5VG87_9CAUD</name>
<protein>
    <recommendedName>
        <fullName evidence="2">DUF3800 domain-containing protein</fullName>
    </recommendedName>
</protein>
<dbReference type="EMBL" id="BK016264">
    <property type="protein sequence ID" value="DAG05732.1"/>
    <property type="molecule type" value="Genomic_DNA"/>
</dbReference>
<sequence>MRPLALDGVRAYYESGNGATFGGEEFNVYCDESCHLEHDRFKAMSLGAVWCPKSKVREISKRLVEIKARHGIEMGAEVKWTKVSPCNYDLYVDIIDYFFDDDDLHFRGLVVPDKSKLDHARFNQDHDLWYYKMYFTMLKTIFSRDARYYVYIDIKDTHSGRNAQKLENVLANDAYDFNHEIVRRVQPIRSDEVQLMQLVDILTGAIAYRHNHDAITPSDSVTKIRLINRIIQRSGLSLVKTSLLSEKKMNLLVWQAGGITS</sequence>
<evidence type="ECO:0000313" key="1">
    <source>
        <dbReference type="EMBL" id="DAG05732.1"/>
    </source>
</evidence>
<proteinExistence type="predicted"/>
<reference evidence="1" key="1">
    <citation type="journal article" date="2021" name="Proc. Natl. Acad. Sci. U.S.A.">
        <title>A Catalog of Tens of Thousands of Viruses from Human Metagenomes Reveals Hidden Associations with Chronic Diseases.</title>
        <authorList>
            <person name="Tisza M.J."/>
            <person name="Buck C.B."/>
        </authorList>
    </citation>
    <scope>NUCLEOTIDE SEQUENCE</scope>
    <source>
        <strain evidence="1">Ctjbm8</strain>
    </source>
</reference>
<accession>A0A8S5VG87</accession>